<dbReference type="Proteomes" id="UP000176444">
    <property type="component" value="Unassembled WGS sequence"/>
</dbReference>
<feature type="domain" description="Radical SAM core" evidence="5">
    <location>
        <begin position="3"/>
        <end position="230"/>
    </location>
</feature>
<dbReference type="InterPro" id="IPR013785">
    <property type="entry name" value="Aldolase_TIM"/>
</dbReference>
<evidence type="ECO:0000256" key="4">
    <source>
        <dbReference type="ARBA" id="ARBA00023014"/>
    </source>
</evidence>
<dbReference type="EMBL" id="MEUX01000003">
    <property type="protein sequence ID" value="OGC48006.1"/>
    <property type="molecule type" value="Genomic_DNA"/>
</dbReference>
<keyword evidence="3" id="KW-0408">Iron</keyword>
<evidence type="ECO:0000313" key="7">
    <source>
        <dbReference type="Proteomes" id="UP000176444"/>
    </source>
</evidence>
<keyword evidence="1" id="KW-0949">S-adenosyl-L-methionine</keyword>
<dbReference type="PROSITE" id="PS51918">
    <property type="entry name" value="RADICAL_SAM"/>
    <property type="match status" value="1"/>
</dbReference>
<dbReference type="AlphaFoldDB" id="A0A1F4USY3"/>
<sequence>MPKFPQKIKDIVLAVTYQCNSQCEFCHIWRKKTASSLKPKDYKNLPRTIQNVNISGGEPFLRNDLSKIVQTIKSRCPRAKIIISTNGFLSQEIKKQTKKILKIEPGIGITVSLDGLKKIHEKLRGVKNGFKQALQTIEILKKLKIKNLKIAFTINDHNFQELRKVYQLSKELNLEFSFAVCHNSPHYFQKEDNKISRLKEMEKEIIWLISQELRGFSLKRWLRAYFAWGLLRFIQTGQRILPDYSGLRSLFIDPFGRIYPSDVWNLRLGKIQEITNWPKFLKTSQRIILTKSQSKPNNWMICTARQSMKKHWLKAGWWILSNKPYGKIISV</sequence>
<evidence type="ECO:0000256" key="3">
    <source>
        <dbReference type="ARBA" id="ARBA00023004"/>
    </source>
</evidence>
<dbReference type="Pfam" id="PF04055">
    <property type="entry name" value="Radical_SAM"/>
    <property type="match status" value="1"/>
</dbReference>
<evidence type="ECO:0000259" key="5">
    <source>
        <dbReference type="PROSITE" id="PS51918"/>
    </source>
</evidence>
<protein>
    <recommendedName>
        <fullName evidence="5">Radical SAM core domain-containing protein</fullName>
    </recommendedName>
</protein>
<proteinExistence type="predicted"/>
<dbReference type="SUPFAM" id="SSF102114">
    <property type="entry name" value="Radical SAM enzymes"/>
    <property type="match status" value="1"/>
</dbReference>
<organism evidence="6 7">
    <name type="scientific">candidate division WWE3 bacterium RIFCSPHIGHO2_01_FULL_35_17</name>
    <dbReference type="NCBI Taxonomy" id="1802614"/>
    <lineage>
        <taxon>Bacteria</taxon>
        <taxon>Katanobacteria</taxon>
    </lineage>
</organism>
<dbReference type="InterPro" id="IPR050377">
    <property type="entry name" value="Radical_SAM_PqqE_MftC-like"/>
</dbReference>
<name>A0A1F4USY3_UNCKA</name>
<dbReference type="InterPro" id="IPR007197">
    <property type="entry name" value="rSAM"/>
</dbReference>
<dbReference type="InterPro" id="IPR058240">
    <property type="entry name" value="rSAM_sf"/>
</dbReference>
<reference evidence="6 7" key="1">
    <citation type="journal article" date="2016" name="Nat. Commun.">
        <title>Thousands of microbial genomes shed light on interconnected biogeochemical processes in an aquifer system.</title>
        <authorList>
            <person name="Anantharaman K."/>
            <person name="Brown C.T."/>
            <person name="Hug L.A."/>
            <person name="Sharon I."/>
            <person name="Castelle C.J."/>
            <person name="Probst A.J."/>
            <person name="Thomas B.C."/>
            <person name="Singh A."/>
            <person name="Wilkins M.J."/>
            <person name="Karaoz U."/>
            <person name="Brodie E.L."/>
            <person name="Williams K.H."/>
            <person name="Hubbard S.S."/>
            <person name="Banfield J.F."/>
        </authorList>
    </citation>
    <scope>NUCLEOTIDE SEQUENCE [LARGE SCALE GENOMIC DNA]</scope>
</reference>
<dbReference type="GO" id="GO:0046872">
    <property type="term" value="F:metal ion binding"/>
    <property type="evidence" value="ECO:0007669"/>
    <property type="project" value="UniProtKB-KW"/>
</dbReference>
<gene>
    <name evidence="6" type="ORF">A2713_00625</name>
</gene>
<evidence type="ECO:0000256" key="1">
    <source>
        <dbReference type="ARBA" id="ARBA00022691"/>
    </source>
</evidence>
<dbReference type="PANTHER" id="PTHR11228">
    <property type="entry name" value="RADICAL SAM DOMAIN PROTEIN"/>
    <property type="match status" value="1"/>
</dbReference>
<keyword evidence="4" id="KW-0411">Iron-sulfur</keyword>
<accession>A0A1F4USY3</accession>
<evidence type="ECO:0000313" key="6">
    <source>
        <dbReference type="EMBL" id="OGC48006.1"/>
    </source>
</evidence>
<evidence type="ECO:0000256" key="2">
    <source>
        <dbReference type="ARBA" id="ARBA00022723"/>
    </source>
</evidence>
<dbReference type="GO" id="GO:0051536">
    <property type="term" value="F:iron-sulfur cluster binding"/>
    <property type="evidence" value="ECO:0007669"/>
    <property type="project" value="UniProtKB-KW"/>
</dbReference>
<dbReference type="Gene3D" id="3.20.20.70">
    <property type="entry name" value="Aldolase class I"/>
    <property type="match status" value="1"/>
</dbReference>
<dbReference type="GO" id="GO:0003824">
    <property type="term" value="F:catalytic activity"/>
    <property type="evidence" value="ECO:0007669"/>
    <property type="project" value="InterPro"/>
</dbReference>
<dbReference type="CDD" id="cd01335">
    <property type="entry name" value="Radical_SAM"/>
    <property type="match status" value="1"/>
</dbReference>
<keyword evidence="2" id="KW-0479">Metal-binding</keyword>
<dbReference type="SFLD" id="SFLDG01067">
    <property type="entry name" value="SPASM/twitch_domain_containing"/>
    <property type="match status" value="1"/>
</dbReference>
<dbReference type="SFLD" id="SFLDS00029">
    <property type="entry name" value="Radical_SAM"/>
    <property type="match status" value="1"/>
</dbReference>
<comment type="caution">
    <text evidence="6">The sequence shown here is derived from an EMBL/GenBank/DDBJ whole genome shotgun (WGS) entry which is preliminary data.</text>
</comment>
<dbReference type="PANTHER" id="PTHR11228:SF7">
    <property type="entry name" value="PQQA PEPTIDE CYCLASE"/>
    <property type="match status" value="1"/>
</dbReference>